<organism evidence="1 2">
    <name type="scientific">Ilyodon furcidens</name>
    <name type="common">goldbreast splitfin</name>
    <dbReference type="NCBI Taxonomy" id="33524"/>
    <lineage>
        <taxon>Eukaryota</taxon>
        <taxon>Metazoa</taxon>
        <taxon>Chordata</taxon>
        <taxon>Craniata</taxon>
        <taxon>Vertebrata</taxon>
        <taxon>Euteleostomi</taxon>
        <taxon>Actinopterygii</taxon>
        <taxon>Neopterygii</taxon>
        <taxon>Teleostei</taxon>
        <taxon>Neoteleostei</taxon>
        <taxon>Acanthomorphata</taxon>
        <taxon>Ovalentaria</taxon>
        <taxon>Atherinomorphae</taxon>
        <taxon>Cyprinodontiformes</taxon>
        <taxon>Goodeidae</taxon>
        <taxon>Ilyodon</taxon>
    </lineage>
</organism>
<comment type="caution">
    <text evidence="1">The sequence shown here is derived from an EMBL/GenBank/DDBJ whole genome shotgun (WGS) entry which is preliminary data.</text>
</comment>
<dbReference type="EMBL" id="JAHRIQ010002535">
    <property type="protein sequence ID" value="MEQ2222132.1"/>
    <property type="molecule type" value="Genomic_DNA"/>
</dbReference>
<dbReference type="Proteomes" id="UP001482620">
    <property type="component" value="Unassembled WGS sequence"/>
</dbReference>
<evidence type="ECO:0000313" key="1">
    <source>
        <dbReference type="EMBL" id="MEQ2222132.1"/>
    </source>
</evidence>
<gene>
    <name evidence="1" type="ORF">ILYODFUR_022765</name>
</gene>
<accession>A0ABV0SQ97</accession>
<protein>
    <submittedName>
        <fullName evidence="1">Uncharacterized protein</fullName>
    </submittedName>
</protein>
<evidence type="ECO:0000313" key="2">
    <source>
        <dbReference type="Proteomes" id="UP001482620"/>
    </source>
</evidence>
<keyword evidence="2" id="KW-1185">Reference proteome</keyword>
<proteinExistence type="predicted"/>
<sequence length="72" mass="8343">MHNCHFAITGPDVKILVIEVAGHRRHRPGERLSLSLSVSLFLCRGEMQRCRLGQQTGTSRQLWLTFKRVRRT</sequence>
<reference evidence="1 2" key="1">
    <citation type="submission" date="2021-06" db="EMBL/GenBank/DDBJ databases">
        <authorList>
            <person name="Palmer J.M."/>
        </authorList>
    </citation>
    <scope>NUCLEOTIDE SEQUENCE [LARGE SCALE GENOMIC DNA]</scope>
    <source>
        <strain evidence="2">if_2019</strain>
        <tissue evidence="1">Muscle</tissue>
    </source>
</reference>
<name>A0ABV0SQ97_9TELE</name>